<proteinExistence type="predicted"/>
<gene>
    <name evidence="1" type="ORF">LOK49_LG07G02859</name>
</gene>
<accession>A0ACC0GY17</accession>
<dbReference type="Proteomes" id="UP001060215">
    <property type="component" value="Chromosome 7"/>
</dbReference>
<sequence length="61" mass="6704">MTGVTGSGVLSLAWSVAKLGWIADPLCIMVFGVIAVVVHIFFVIAIDLLIHIHNNIYFFFL</sequence>
<reference evidence="1 2" key="1">
    <citation type="journal article" date="2022" name="Plant J.">
        <title>Chromosome-level genome of Camellia lanceoleosa provides a valuable resource for understanding genome evolution and self-incompatibility.</title>
        <authorList>
            <person name="Gong W."/>
            <person name="Xiao S."/>
            <person name="Wang L."/>
            <person name="Liao Z."/>
            <person name="Chang Y."/>
            <person name="Mo W."/>
            <person name="Hu G."/>
            <person name="Li W."/>
            <person name="Zhao G."/>
            <person name="Zhu H."/>
            <person name="Hu X."/>
            <person name="Ji K."/>
            <person name="Xiang X."/>
            <person name="Song Q."/>
            <person name="Yuan D."/>
            <person name="Jin S."/>
            <person name="Zhang L."/>
        </authorList>
    </citation>
    <scope>NUCLEOTIDE SEQUENCE [LARGE SCALE GENOMIC DNA]</scope>
    <source>
        <strain evidence="1">SQ_2022a</strain>
    </source>
</reference>
<name>A0ACC0GY17_9ERIC</name>
<comment type="caution">
    <text evidence="1">The sequence shown here is derived from an EMBL/GenBank/DDBJ whole genome shotgun (WGS) entry which is preliminary data.</text>
</comment>
<keyword evidence="2" id="KW-1185">Reference proteome</keyword>
<evidence type="ECO:0000313" key="2">
    <source>
        <dbReference type="Proteomes" id="UP001060215"/>
    </source>
</evidence>
<organism evidence="1 2">
    <name type="scientific">Camellia lanceoleosa</name>
    <dbReference type="NCBI Taxonomy" id="1840588"/>
    <lineage>
        <taxon>Eukaryota</taxon>
        <taxon>Viridiplantae</taxon>
        <taxon>Streptophyta</taxon>
        <taxon>Embryophyta</taxon>
        <taxon>Tracheophyta</taxon>
        <taxon>Spermatophyta</taxon>
        <taxon>Magnoliopsida</taxon>
        <taxon>eudicotyledons</taxon>
        <taxon>Gunneridae</taxon>
        <taxon>Pentapetalae</taxon>
        <taxon>asterids</taxon>
        <taxon>Ericales</taxon>
        <taxon>Theaceae</taxon>
        <taxon>Camellia</taxon>
    </lineage>
</organism>
<dbReference type="EMBL" id="CM045764">
    <property type="protein sequence ID" value="KAI8006092.1"/>
    <property type="molecule type" value="Genomic_DNA"/>
</dbReference>
<evidence type="ECO:0000313" key="1">
    <source>
        <dbReference type="EMBL" id="KAI8006092.1"/>
    </source>
</evidence>
<protein>
    <submittedName>
        <fullName evidence="1">Amino acid permease 6</fullName>
    </submittedName>
</protein>